<name>A0A2T3AV06_AMORE</name>
<dbReference type="Proteomes" id="UP000241818">
    <property type="component" value="Unassembled WGS sequence"/>
</dbReference>
<dbReference type="GeneID" id="36572617"/>
<gene>
    <name evidence="1" type="ORF">M430DRAFT_21577</name>
</gene>
<dbReference type="EMBL" id="KZ679015">
    <property type="protein sequence ID" value="PSS12498.1"/>
    <property type="molecule type" value="Genomic_DNA"/>
</dbReference>
<organism evidence="1 2">
    <name type="scientific">Amorphotheca resinae ATCC 22711</name>
    <dbReference type="NCBI Taxonomy" id="857342"/>
    <lineage>
        <taxon>Eukaryota</taxon>
        <taxon>Fungi</taxon>
        <taxon>Dikarya</taxon>
        <taxon>Ascomycota</taxon>
        <taxon>Pezizomycotina</taxon>
        <taxon>Leotiomycetes</taxon>
        <taxon>Helotiales</taxon>
        <taxon>Amorphothecaceae</taxon>
        <taxon>Amorphotheca</taxon>
    </lineage>
</organism>
<dbReference type="AlphaFoldDB" id="A0A2T3AV06"/>
<sequence length="150" mass="16898">MAGKGGEVTKDVGMLDIAEVEDLKFECDLGLNKDKNTEYRVLQKILHKFTHGPWSMVHDPRRSLLHASASSTCRQKKVLYMLVNMTVSYRGFSDSRNSALIYSIPSYPWIMPLSCFLAKSRSFVLRVPGDEIPLSVPLAAREKLSTYLSV</sequence>
<reference evidence="1 2" key="1">
    <citation type="journal article" date="2018" name="New Phytol.">
        <title>Comparative genomics and transcriptomics depict ericoid mycorrhizal fungi as versatile saprotrophs and plant mutualists.</title>
        <authorList>
            <person name="Martino E."/>
            <person name="Morin E."/>
            <person name="Grelet G.A."/>
            <person name="Kuo A."/>
            <person name="Kohler A."/>
            <person name="Daghino S."/>
            <person name="Barry K.W."/>
            <person name="Cichocki N."/>
            <person name="Clum A."/>
            <person name="Dockter R.B."/>
            <person name="Hainaut M."/>
            <person name="Kuo R.C."/>
            <person name="LaButti K."/>
            <person name="Lindahl B.D."/>
            <person name="Lindquist E.A."/>
            <person name="Lipzen A."/>
            <person name="Khouja H.R."/>
            <person name="Magnuson J."/>
            <person name="Murat C."/>
            <person name="Ohm R.A."/>
            <person name="Singer S.W."/>
            <person name="Spatafora J.W."/>
            <person name="Wang M."/>
            <person name="Veneault-Fourrey C."/>
            <person name="Henrissat B."/>
            <person name="Grigoriev I.V."/>
            <person name="Martin F.M."/>
            <person name="Perotto S."/>
        </authorList>
    </citation>
    <scope>NUCLEOTIDE SEQUENCE [LARGE SCALE GENOMIC DNA]</scope>
    <source>
        <strain evidence="1 2">ATCC 22711</strain>
    </source>
</reference>
<proteinExistence type="predicted"/>
<dbReference type="RefSeq" id="XP_024718496.1">
    <property type="nucleotide sequence ID" value="XM_024864536.1"/>
</dbReference>
<protein>
    <submittedName>
        <fullName evidence="1">Uncharacterized protein</fullName>
    </submittedName>
</protein>
<evidence type="ECO:0000313" key="2">
    <source>
        <dbReference type="Proteomes" id="UP000241818"/>
    </source>
</evidence>
<keyword evidence="2" id="KW-1185">Reference proteome</keyword>
<evidence type="ECO:0000313" key="1">
    <source>
        <dbReference type="EMBL" id="PSS12498.1"/>
    </source>
</evidence>
<accession>A0A2T3AV06</accession>
<dbReference type="InParanoid" id="A0A2T3AV06"/>